<reference evidence="2 3" key="1">
    <citation type="submission" date="2021-10" db="EMBL/GenBank/DDBJ databases">
        <title>Lutispora strain m25 sp. nov., a thermophilic, non-spore-forming bacterium isolated from a lab-scale methanogenic bioreactor digesting anaerobic sludge.</title>
        <authorList>
            <person name="El Houari A."/>
            <person name="Mcdonald J."/>
        </authorList>
    </citation>
    <scope>NUCLEOTIDE SEQUENCE [LARGE SCALE GENOMIC DNA]</scope>
    <source>
        <strain evidence="3">m25</strain>
    </source>
</reference>
<keyword evidence="1" id="KW-1133">Transmembrane helix</keyword>
<comment type="caution">
    <text evidence="2">The sequence shown here is derived from an EMBL/GenBank/DDBJ whole genome shotgun (WGS) entry which is preliminary data.</text>
</comment>
<feature type="transmembrane region" description="Helical" evidence="1">
    <location>
        <begin position="90"/>
        <end position="110"/>
    </location>
</feature>
<accession>A0ABT1NAV7</accession>
<name>A0ABT1NAV7_9FIRM</name>
<gene>
    <name evidence="2" type="ORF">LJD61_02310</name>
</gene>
<evidence type="ECO:0000313" key="3">
    <source>
        <dbReference type="Proteomes" id="UP001651880"/>
    </source>
</evidence>
<organism evidence="2 3">
    <name type="scientific">Lutispora saccharofermentans</name>
    <dbReference type="NCBI Taxonomy" id="3024236"/>
    <lineage>
        <taxon>Bacteria</taxon>
        <taxon>Bacillati</taxon>
        <taxon>Bacillota</taxon>
        <taxon>Clostridia</taxon>
        <taxon>Lutisporales</taxon>
        <taxon>Lutisporaceae</taxon>
        <taxon>Lutispora</taxon>
    </lineage>
</organism>
<proteinExistence type="predicted"/>
<keyword evidence="1" id="KW-0812">Transmembrane</keyword>
<dbReference type="Proteomes" id="UP001651880">
    <property type="component" value="Unassembled WGS sequence"/>
</dbReference>
<keyword evidence="1" id="KW-0472">Membrane</keyword>
<evidence type="ECO:0008006" key="4">
    <source>
        <dbReference type="Google" id="ProtNLM"/>
    </source>
</evidence>
<dbReference type="EMBL" id="JAJEKE010000001">
    <property type="protein sequence ID" value="MCQ1528383.1"/>
    <property type="molecule type" value="Genomic_DNA"/>
</dbReference>
<protein>
    <recommendedName>
        <fullName evidence="4">DUF2178 domain-containing protein</fullName>
    </recommendedName>
</protein>
<evidence type="ECO:0000256" key="1">
    <source>
        <dbReference type="SAM" id="Phobius"/>
    </source>
</evidence>
<sequence>MKKDMLYSGLGFIALGIVFLILYIITDGEGITSNFAGFAGGFAGPGVLMVYKYFHWSKPENKAAYEERLRNEKINAKDERKVMLRRISGHVMYTITIIMLALSVFVLSLFGVDKWVLLLIAVLLILEIAGGQIVYRHYDKKL</sequence>
<feature type="transmembrane region" description="Helical" evidence="1">
    <location>
        <begin position="7"/>
        <end position="25"/>
    </location>
</feature>
<feature type="transmembrane region" description="Helical" evidence="1">
    <location>
        <begin position="116"/>
        <end position="135"/>
    </location>
</feature>
<feature type="transmembrane region" description="Helical" evidence="1">
    <location>
        <begin position="31"/>
        <end position="51"/>
    </location>
</feature>
<evidence type="ECO:0000313" key="2">
    <source>
        <dbReference type="EMBL" id="MCQ1528383.1"/>
    </source>
</evidence>
<dbReference type="RefSeq" id="WP_255225865.1">
    <property type="nucleotide sequence ID" value="NZ_JAJEKE010000001.1"/>
</dbReference>
<keyword evidence="3" id="KW-1185">Reference proteome</keyword>